<keyword evidence="6" id="KW-1185">Reference proteome</keyword>
<evidence type="ECO:0000259" key="4">
    <source>
        <dbReference type="PROSITE" id="PS51118"/>
    </source>
</evidence>
<dbReference type="PANTHER" id="PTHR33204:SF37">
    <property type="entry name" value="HTH-TYPE TRANSCRIPTIONAL REGULATOR YODB"/>
    <property type="match status" value="1"/>
</dbReference>
<accession>A0A4V3JE47</accession>
<dbReference type="RefSeq" id="WP_135766406.1">
    <property type="nucleotide sequence ID" value="NZ_RQET01000001.1"/>
</dbReference>
<comment type="caution">
    <text evidence="5">The sequence shown here is derived from an EMBL/GenBank/DDBJ whole genome shotgun (WGS) entry which is preliminary data.</text>
</comment>
<dbReference type="Gene3D" id="1.10.10.10">
    <property type="entry name" value="Winged helix-like DNA-binding domain superfamily/Winged helix DNA-binding domain"/>
    <property type="match status" value="1"/>
</dbReference>
<dbReference type="EMBL" id="RQET01000001">
    <property type="protein sequence ID" value="TGK14065.1"/>
    <property type="molecule type" value="Genomic_DNA"/>
</dbReference>
<dbReference type="PROSITE" id="PS51118">
    <property type="entry name" value="HTH_HXLR"/>
    <property type="match status" value="1"/>
</dbReference>
<keyword evidence="3" id="KW-0804">Transcription</keyword>
<dbReference type="Pfam" id="PF01638">
    <property type="entry name" value="HxlR"/>
    <property type="match status" value="1"/>
</dbReference>
<dbReference type="InterPro" id="IPR036388">
    <property type="entry name" value="WH-like_DNA-bd_sf"/>
</dbReference>
<dbReference type="InterPro" id="IPR002577">
    <property type="entry name" value="HTH_HxlR"/>
</dbReference>
<keyword evidence="1" id="KW-0805">Transcription regulation</keyword>
<reference evidence="5" key="1">
    <citation type="journal article" date="2019" name="PLoS Negl. Trop. Dis.">
        <title>Revisiting the worldwide diversity of Leptospira species in the environment.</title>
        <authorList>
            <person name="Vincent A.T."/>
            <person name="Schiettekatte O."/>
            <person name="Bourhy P."/>
            <person name="Veyrier F.J."/>
            <person name="Picardeau M."/>
        </authorList>
    </citation>
    <scope>NUCLEOTIDE SEQUENCE [LARGE SCALE GENOMIC DNA]</scope>
    <source>
        <strain evidence="5">SSW15</strain>
    </source>
</reference>
<evidence type="ECO:0000256" key="1">
    <source>
        <dbReference type="ARBA" id="ARBA00023015"/>
    </source>
</evidence>
<dbReference type="Proteomes" id="UP000298458">
    <property type="component" value="Unassembled WGS sequence"/>
</dbReference>
<evidence type="ECO:0000256" key="2">
    <source>
        <dbReference type="ARBA" id="ARBA00023125"/>
    </source>
</evidence>
<organism evidence="5 6">
    <name type="scientific">Leptospira fletcheri</name>
    <dbReference type="NCBI Taxonomy" id="2484981"/>
    <lineage>
        <taxon>Bacteria</taxon>
        <taxon>Pseudomonadati</taxon>
        <taxon>Spirochaetota</taxon>
        <taxon>Spirochaetia</taxon>
        <taxon>Leptospirales</taxon>
        <taxon>Leptospiraceae</taxon>
        <taxon>Leptospira</taxon>
    </lineage>
</organism>
<proteinExistence type="predicted"/>
<dbReference type="SUPFAM" id="SSF46785">
    <property type="entry name" value="Winged helix' DNA-binding domain"/>
    <property type="match status" value="1"/>
</dbReference>
<dbReference type="PANTHER" id="PTHR33204">
    <property type="entry name" value="TRANSCRIPTIONAL REGULATOR, MARR FAMILY"/>
    <property type="match status" value="1"/>
</dbReference>
<evidence type="ECO:0000313" key="6">
    <source>
        <dbReference type="Proteomes" id="UP000298458"/>
    </source>
</evidence>
<evidence type="ECO:0000313" key="5">
    <source>
        <dbReference type="EMBL" id="TGK14065.1"/>
    </source>
</evidence>
<keyword evidence="2" id="KW-0238">DNA-binding</keyword>
<gene>
    <name evidence="5" type="ORF">EHO60_01600</name>
</gene>
<protein>
    <submittedName>
        <fullName evidence="5">Transcriptional regulator</fullName>
    </submittedName>
</protein>
<dbReference type="GO" id="GO:0003677">
    <property type="term" value="F:DNA binding"/>
    <property type="evidence" value="ECO:0007669"/>
    <property type="project" value="UniProtKB-KW"/>
</dbReference>
<evidence type="ECO:0000256" key="3">
    <source>
        <dbReference type="ARBA" id="ARBA00023163"/>
    </source>
</evidence>
<dbReference type="InterPro" id="IPR036390">
    <property type="entry name" value="WH_DNA-bd_sf"/>
</dbReference>
<name>A0A4V3JE47_9LEPT</name>
<dbReference type="AlphaFoldDB" id="A0A4V3JE47"/>
<sequence length="138" mass="15656">MKKSGRSSCPIGLSLDILGDRWTLLILRDILLRGMTRYKDFLEAGEGIATNLLAQRLLWLEEQGLITKTDDPANGKQFIYAPTPKSLDLLPVLWDLSRWGLKHLPDAKSNPLADRMLKNEAKFQEKIRAKFTQHKKGG</sequence>
<feature type="domain" description="HTH hxlR-type" evidence="4">
    <location>
        <begin position="9"/>
        <end position="108"/>
    </location>
</feature>
<dbReference type="OrthoDB" id="9791143at2"/>